<reference evidence="1 2" key="1">
    <citation type="journal article" date="2023" name="G3 (Bethesda)">
        <title>A chromosome-length genome assembly and annotation of blackberry (Rubus argutus, cv. 'Hillquist').</title>
        <authorList>
            <person name="Bruna T."/>
            <person name="Aryal R."/>
            <person name="Dudchenko O."/>
            <person name="Sargent D.J."/>
            <person name="Mead D."/>
            <person name="Buti M."/>
            <person name="Cavallini A."/>
            <person name="Hytonen T."/>
            <person name="Andres J."/>
            <person name="Pham M."/>
            <person name="Weisz D."/>
            <person name="Mascagni F."/>
            <person name="Usai G."/>
            <person name="Natali L."/>
            <person name="Bassil N."/>
            <person name="Fernandez G.E."/>
            <person name="Lomsadze A."/>
            <person name="Armour M."/>
            <person name="Olukolu B."/>
            <person name="Poorten T."/>
            <person name="Britton C."/>
            <person name="Davik J."/>
            <person name="Ashrafi H."/>
            <person name="Aiden E.L."/>
            <person name="Borodovsky M."/>
            <person name="Worthington M."/>
        </authorList>
    </citation>
    <scope>NUCLEOTIDE SEQUENCE [LARGE SCALE GENOMIC DNA]</scope>
    <source>
        <strain evidence="1">PI 553951</strain>
    </source>
</reference>
<dbReference type="Proteomes" id="UP001457282">
    <property type="component" value="Unassembled WGS sequence"/>
</dbReference>
<accession>A0AAW1VUV5</accession>
<protein>
    <submittedName>
        <fullName evidence="1">Uncharacterized protein</fullName>
    </submittedName>
</protein>
<organism evidence="1 2">
    <name type="scientific">Rubus argutus</name>
    <name type="common">Southern blackberry</name>
    <dbReference type="NCBI Taxonomy" id="59490"/>
    <lineage>
        <taxon>Eukaryota</taxon>
        <taxon>Viridiplantae</taxon>
        <taxon>Streptophyta</taxon>
        <taxon>Embryophyta</taxon>
        <taxon>Tracheophyta</taxon>
        <taxon>Spermatophyta</taxon>
        <taxon>Magnoliopsida</taxon>
        <taxon>eudicotyledons</taxon>
        <taxon>Gunneridae</taxon>
        <taxon>Pentapetalae</taxon>
        <taxon>rosids</taxon>
        <taxon>fabids</taxon>
        <taxon>Rosales</taxon>
        <taxon>Rosaceae</taxon>
        <taxon>Rosoideae</taxon>
        <taxon>Rosoideae incertae sedis</taxon>
        <taxon>Rubus</taxon>
    </lineage>
</organism>
<dbReference type="AlphaFoldDB" id="A0AAW1VUV5"/>
<evidence type="ECO:0000313" key="1">
    <source>
        <dbReference type="EMBL" id="KAK9911540.1"/>
    </source>
</evidence>
<gene>
    <name evidence="1" type="ORF">M0R45_035441</name>
</gene>
<evidence type="ECO:0000313" key="2">
    <source>
        <dbReference type="Proteomes" id="UP001457282"/>
    </source>
</evidence>
<comment type="caution">
    <text evidence="1">The sequence shown here is derived from an EMBL/GenBank/DDBJ whole genome shotgun (WGS) entry which is preliminary data.</text>
</comment>
<keyword evidence="2" id="KW-1185">Reference proteome</keyword>
<proteinExistence type="predicted"/>
<sequence>MPQKTIDSIFKRKHADTLSSILPSTSTLDHSVAVNLLSKSIPEERPPKSPRVEPSEINMDRIECDPAKRCQIWEYLLINVTQFDEVIFNWDHISIMMKTIPYLEM</sequence>
<name>A0AAW1VUV5_RUBAR</name>
<dbReference type="EMBL" id="JBEDUW010000007">
    <property type="protein sequence ID" value="KAK9911540.1"/>
    <property type="molecule type" value="Genomic_DNA"/>
</dbReference>